<keyword evidence="3 5" id="KW-1133">Transmembrane helix</keyword>
<feature type="transmembrane region" description="Helical" evidence="5">
    <location>
        <begin position="6"/>
        <end position="24"/>
    </location>
</feature>
<keyword evidence="4 5" id="KW-0472">Membrane</keyword>
<feature type="transmembrane region" description="Helical" evidence="5">
    <location>
        <begin position="93"/>
        <end position="113"/>
    </location>
</feature>
<dbReference type="PANTHER" id="PTHR32322">
    <property type="entry name" value="INNER MEMBRANE TRANSPORTER"/>
    <property type="match status" value="1"/>
</dbReference>
<feature type="transmembrane region" description="Helical" evidence="5">
    <location>
        <begin position="149"/>
        <end position="172"/>
    </location>
</feature>
<dbReference type="Gene3D" id="1.10.3730.20">
    <property type="match status" value="1"/>
</dbReference>
<dbReference type="GO" id="GO:0016020">
    <property type="term" value="C:membrane"/>
    <property type="evidence" value="ECO:0007669"/>
    <property type="project" value="UniProtKB-SubCell"/>
</dbReference>
<comment type="subcellular location">
    <subcellularLocation>
        <location evidence="1">Membrane</location>
        <topology evidence="1">Multi-pass membrane protein</topology>
    </subcellularLocation>
</comment>
<feature type="transmembrane region" description="Helical" evidence="5">
    <location>
        <begin position="209"/>
        <end position="229"/>
    </location>
</feature>
<feature type="domain" description="EamA" evidence="6">
    <location>
        <begin position="147"/>
        <end position="281"/>
    </location>
</feature>
<feature type="domain" description="EamA" evidence="6">
    <location>
        <begin position="1"/>
        <end position="136"/>
    </location>
</feature>
<dbReference type="EMBL" id="DTET01000026">
    <property type="protein sequence ID" value="HGV66295.1"/>
    <property type="molecule type" value="Genomic_DNA"/>
</dbReference>
<dbReference type="InterPro" id="IPR050638">
    <property type="entry name" value="AA-Vitamin_Transporters"/>
</dbReference>
<evidence type="ECO:0000256" key="1">
    <source>
        <dbReference type="ARBA" id="ARBA00004141"/>
    </source>
</evidence>
<feature type="transmembrane region" description="Helical" evidence="5">
    <location>
        <begin position="119"/>
        <end position="137"/>
    </location>
</feature>
<evidence type="ECO:0000313" key="7">
    <source>
        <dbReference type="EMBL" id="HGV66295.1"/>
    </source>
</evidence>
<protein>
    <submittedName>
        <fullName evidence="7">DMT family transporter</fullName>
    </submittedName>
</protein>
<feature type="transmembrane region" description="Helical" evidence="5">
    <location>
        <begin position="178"/>
        <end position="197"/>
    </location>
</feature>
<proteinExistence type="predicted"/>
<comment type="caution">
    <text evidence="7">The sequence shown here is derived from an EMBL/GenBank/DDBJ whole genome shotgun (WGS) entry which is preliminary data.</text>
</comment>
<organism evidence="7">
    <name type="scientific">Ignisphaera aggregans</name>
    <dbReference type="NCBI Taxonomy" id="334771"/>
    <lineage>
        <taxon>Archaea</taxon>
        <taxon>Thermoproteota</taxon>
        <taxon>Thermoprotei</taxon>
        <taxon>Desulfurococcales</taxon>
        <taxon>Desulfurococcaceae</taxon>
        <taxon>Ignisphaera</taxon>
    </lineage>
</organism>
<accession>A0A7J3QCS4</accession>
<dbReference type="SUPFAM" id="SSF103481">
    <property type="entry name" value="Multidrug resistance efflux transporter EmrE"/>
    <property type="match status" value="2"/>
</dbReference>
<dbReference type="AlphaFoldDB" id="A0A7J3QCS4"/>
<dbReference type="InterPro" id="IPR037185">
    <property type="entry name" value="EmrE-like"/>
</dbReference>
<evidence type="ECO:0000256" key="2">
    <source>
        <dbReference type="ARBA" id="ARBA00022692"/>
    </source>
</evidence>
<reference evidence="7" key="1">
    <citation type="journal article" date="2020" name="mSystems">
        <title>Genome- and Community-Level Interaction Insights into Carbon Utilization and Element Cycling Functions of Hydrothermarchaeota in Hydrothermal Sediment.</title>
        <authorList>
            <person name="Zhou Z."/>
            <person name="Liu Y."/>
            <person name="Xu W."/>
            <person name="Pan J."/>
            <person name="Luo Z.H."/>
            <person name="Li M."/>
        </authorList>
    </citation>
    <scope>NUCLEOTIDE SEQUENCE [LARGE SCALE GENOMIC DNA]</scope>
    <source>
        <strain evidence="7">SpSt-721</strain>
    </source>
</reference>
<dbReference type="Pfam" id="PF00892">
    <property type="entry name" value="EamA"/>
    <property type="match status" value="2"/>
</dbReference>
<keyword evidence="2 5" id="KW-0812">Transmembrane</keyword>
<evidence type="ECO:0000256" key="5">
    <source>
        <dbReference type="SAM" id="Phobius"/>
    </source>
</evidence>
<name>A0A7J3QCS4_9CREN</name>
<sequence>MIGYIAIAIASAIWSLNPALISRFKKYVKPIIFTAMRAVMAALFLFPMVFLNRIELPYSQPIVIAIIAISAILGPGIGDAAYTKAIQIIGGSLAVVISYTYMFIAQIIAAMLFNEKITIFLVIGTVIAFMGVVIATLENSRGSFKWIGITYALITSISWGLASSMLKIALIYSDVFTLTITRIALIALFFLPIGLIFEGKPEKSSLKPLIFLATITGILGWGIGMYLFIYSINSIGVSAATQATSLTPVLSQITTKLFAREKPSKTNIIGALMISMGIAISATSI</sequence>
<feature type="transmembrane region" description="Helical" evidence="5">
    <location>
        <begin position="62"/>
        <end position="81"/>
    </location>
</feature>
<evidence type="ECO:0000256" key="3">
    <source>
        <dbReference type="ARBA" id="ARBA00022989"/>
    </source>
</evidence>
<gene>
    <name evidence="7" type="ORF">ENV02_00560</name>
</gene>
<evidence type="ECO:0000256" key="4">
    <source>
        <dbReference type="ARBA" id="ARBA00023136"/>
    </source>
</evidence>
<feature type="transmembrane region" description="Helical" evidence="5">
    <location>
        <begin position="31"/>
        <end position="50"/>
    </location>
</feature>
<evidence type="ECO:0000259" key="6">
    <source>
        <dbReference type="Pfam" id="PF00892"/>
    </source>
</evidence>
<dbReference type="InterPro" id="IPR000620">
    <property type="entry name" value="EamA_dom"/>
</dbReference>
<dbReference type="PANTHER" id="PTHR32322:SF2">
    <property type="entry name" value="EAMA DOMAIN-CONTAINING PROTEIN"/>
    <property type="match status" value="1"/>
</dbReference>